<accession>A0AA49JEX4</accession>
<dbReference type="EMBL" id="CP120682">
    <property type="protein sequence ID" value="WKN34375.1"/>
    <property type="molecule type" value="Genomic_DNA"/>
</dbReference>
<name>A0AA49JEX4_9BACT</name>
<reference evidence="3" key="2">
    <citation type="journal article" date="2024" name="Antonie Van Leeuwenhoek">
        <title>Roseihalotalea indica gen. nov., sp. nov., a halophilic Bacteroidetes from mesopelagic Southwest Indian Ocean with higher carbohydrate metabolic potential.</title>
        <authorList>
            <person name="Chen B."/>
            <person name="Zhang M."/>
            <person name="Lin D."/>
            <person name="Ye J."/>
            <person name="Tang K."/>
        </authorList>
    </citation>
    <scope>NUCLEOTIDE SEQUENCE</scope>
    <source>
        <strain evidence="3">TK19036</strain>
    </source>
</reference>
<proteinExistence type="predicted"/>
<dbReference type="Gene3D" id="2.40.50.140">
    <property type="entry name" value="Nucleic acid-binding proteins"/>
    <property type="match status" value="1"/>
</dbReference>
<dbReference type="AlphaFoldDB" id="A0AA49JEX4"/>
<dbReference type="Pfam" id="PF00436">
    <property type="entry name" value="SSB"/>
    <property type="match status" value="1"/>
</dbReference>
<reference evidence="3" key="1">
    <citation type="journal article" date="2023" name="Comput. Struct. Biotechnol. J.">
        <title>Discovery of a novel marine Bacteroidetes with a rich repertoire of carbohydrate-active enzymes.</title>
        <authorList>
            <person name="Chen B."/>
            <person name="Liu G."/>
            <person name="Chen Q."/>
            <person name="Wang H."/>
            <person name="Liu L."/>
            <person name="Tang K."/>
        </authorList>
    </citation>
    <scope>NUCLEOTIDE SEQUENCE</scope>
    <source>
        <strain evidence="3">TK19036</strain>
    </source>
</reference>
<evidence type="ECO:0000256" key="1">
    <source>
        <dbReference type="ARBA" id="ARBA00023125"/>
    </source>
</evidence>
<dbReference type="InterPro" id="IPR012340">
    <property type="entry name" value="NA-bd_OB-fold"/>
</dbReference>
<gene>
    <name evidence="3" type="ORF">K4G66_18525</name>
</gene>
<organism evidence="3">
    <name type="scientific">Roseihalotalea indica</name>
    <dbReference type="NCBI Taxonomy" id="2867963"/>
    <lineage>
        <taxon>Bacteria</taxon>
        <taxon>Pseudomonadati</taxon>
        <taxon>Bacteroidota</taxon>
        <taxon>Cytophagia</taxon>
        <taxon>Cytophagales</taxon>
        <taxon>Catalimonadaceae</taxon>
        <taxon>Roseihalotalea</taxon>
    </lineage>
</organism>
<dbReference type="PROSITE" id="PS50935">
    <property type="entry name" value="SSB"/>
    <property type="match status" value="1"/>
</dbReference>
<evidence type="ECO:0000313" key="3">
    <source>
        <dbReference type="EMBL" id="WKN34375.1"/>
    </source>
</evidence>
<sequence>MSNTQETKLFADTNITMKSGHLVRDCEVIGEGRYAKLRIASNKQYAGENGEVLTQTNYFDALVSKNLKEAFDTAIALKKGDWVYLKGEDSTRSFDTPEGYKQTASTIFAYKVALKKKADSTESQSEAQAAPGMN</sequence>
<keyword evidence="1 2" id="KW-0238">DNA-binding</keyword>
<dbReference type="SUPFAM" id="SSF50249">
    <property type="entry name" value="Nucleic acid-binding proteins"/>
    <property type="match status" value="1"/>
</dbReference>
<dbReference type="GO" id="GO:0003697">
    <property type="term" value="F:single-stranded DNA binding"/>
    <property type="evidence" value="ECO:0007669"/>
    <property type="project" value="InterPro"/>
</dbReference>
<evidence type="ECO:0000256" key="2">
    <source>
        <dbReference type="PROSITE-ProRule" id="PRU00252"/>
    </source>
</evidence>
<protein>
    <submittedName>
        <fullName evidence="3">Single-stranded DNA-binding protein</fullName>
    </submittedName>
</protein>
<dbReference type="InterPro" id="IPR000424">
    <property type="entry name" value="Primosome_PriB/ssb"/>
</dbReference>